<sequence>MADAAPPLYSQDAPERNNTEDSIANPNASRDILALEGPQILILPATDAINFQKGFAGAEGERAAIEGELQIKGATSGLFNKVTITLRTIEEAYGREIELAASGHILYTATNDSEADLPASFSFSIPLTEDAPQCIHTPHSSLSHTLTACLQRSDPDAQPLTKSLTVHTRRYTSHAHALQVAPETHSLDNPTRVEVEVSRSTFKAGEPIPIYVTVPPPQKELVVDQGLRLRNVRAELVRMVKVKGAEEDTEESAVPSSTAIGIEPFLQEGPSSAAVSTAVEKASLEPETIVEGSSYKTIVARSGASCRFHSSLPVRLRFVLRQPPPSSSPPNQSSTLPDGEYSHLDSGAHCSSITQDTLLHSVLFRVNVHVSFVDTTNRTERFSTISFPVVMIPPPAPLPEVEESVDAAYQKKHDKPPSKTVRADDWDASAPHYQEGEAGPSALHHGEPPPFEERDAPPPFFPNAPEASSSARGAPPPFFPLVTASTTNALPTFLESQSAFSAPSDAEQSISSASSAQPIIPGESIWFGFSPTEQFNGHLEEMERSSTPPPTLEMANLDTNVTRFADLTEPRRAIEAMGIAMQQEEDDGGTADDIPPPPPPAMDDPSDPPPSIDSDFRSPNQRVSPSRHTSPSPPHASFNETEQDVAALPDSLPAAPARQADGHAPPPYPVPGNEEHVMRPPPYVDLLPPNSD</sequence>
<accession>A0A166U0X3</accession>
<reference evidence="2 3" key="1">
    <citation type="journal article" date="2016" name="Mol. Biol. Evol.">
        <title>Comparative Genomics of Early-Diverging Mushroom-Forming Fungi Provides Insights into the Origins of Lignocellulose Decay Capabilities.</title>
        <authorList>
            <person name="Nagy L.G."/>
            <person name="Riley R."/>
            <person name="Tritt A."/>
            <person name="Adam C."/>
            <person name="Daum C."/>
            <person name="Floudas D."/>
            <person name="Sun H."/>
            <person name="Yadav J.S."/>
            <person name="Pangilinan J."/>
            <person name="Larsson K.H."/>
            <person name="Matsuura K."/>
            <person name="Barry K."/>
            <person name="Labutti K."/>
            <person name="Kuo R."/>
            <person name="Ohm R.A."/>
            <person name="Bhattacharya S.S."/>
            <person name="Shirouzu T."/>
            <person name="Yoshinaga Y."/>
            <person name="Martin F.M."/>
            <person name="Grigoriev I.V."/>
            <person name="Hibbett D.S."/>
        </authorList>
    </citation>
    <scope>NUCLEOTIDE SEQUENCE [LARGE SCALE GENOMIC DNA]</scope>
    <source>
        <strain evidence="2 3">CBS 109695</strain>
    </source>
</reference>
<feature type="compositionally biased region" description="Basic and acidic residues" evidence="1">
    <location>
        <begin position="444"/>
        <end position="456"/>
    </location>
</feature>
<dbReference type="Proteomes" id="UP000076532">
    <property type="component" value="Unassembled WGS sequence"/>
</dbReference>
<proteinExistence type="predicted"/>
<feature type="compositionally biased region" description="Low complexity" evidence="1">
    <location>
        <begin position="646"/>
        <end position="657"/>
    </location>
</feature>
<keyword evidence="3" id="KW-1185">Reference proteome</keyword>
<gene>
    <name evidence="2" type="ORF">FIBSPDRAFT_925909</name>
</gene>
<feature type="compositionally biased region" description="Basic and acidic residues" evidence="1">
    <location>
        <begin position="409"/>
        <end position="425"/>
    </location>
</feature>
<dbReference type="AlphaFoldDB" id="A0A166U0X3"/>
<feature type="region of interest" description="Disordered" evidence="1">
    <location>
        <begin position="401"/>
        <end position="475"/>
    </location>
</feature>
<dbReference type="STRING" id="436010.A0A166U0X3"/>
<protein>
    <submittedName>
        <fullName evidence="2">Uncharacterized protein</fullName>
    </submittedName>
</protein>
<feature type="compositionally biased region" description="Pro residues" evidence="1">
    <location>
        <begin position="594"/>
        <end position="611"/>
    </location>
</feature>
<dbReference type="EMBL" id="KV417490">
    <property type="protein sequence ID" value="KZP31196.1"/>
    <property type="molecule type" value="Genomic_DNA"/>
</dbReference>
<feature type="region of interest" description="Disordered" evidence="1">
    <location>
        <begin position="583"/>
        <end position="692"/>
    </location>
</feature>
<evidence type="ECO:0000313" key="3">
    <source>
        <dbReference type="Proteomes" id="UP000076532"/>
    </source>
</evidence>
<evidence type="ECO:0000256" key="1">
    <source>
        <dbReference type="SAM" id="MobiDB-lite"/>
    </source>
</evidence>
<evidence type="ECO:0000313" key="2">
    <source>
        <dbReference type="EMBL" id="KZP31196.1"/>
    </source>
</evidence>
<name>A0A166U0X3_9AGAM</name>
<dbReference type="OrthoDB" id="3357813at2759"/>
<feature type="region of interest" description="Disordered" evidence="1">
    <location>
        <begin position="320"/>
        <end position="343"/>
    </location>
</feature>
<feature type="region of interest" description="Disordered" evidence="1">
    <location>
        <begin position="1"/>
        <end position="25"/>
    </location>
</feature>
<organism evidence="2 3">
    <name type="scientific">Athelia psychrophila</name>
    <dbReference type="NCBI Taxonomy" id="1759441"/>
    <lineage>
        <taxon>Eukaryota</taxon>
        <taxon>Fungi</taxon>
        <taxon>Dikarya</taxon>
        <taxon>Basidiomycota</taxon>
        <taxon>Agaricomycotina</taxon>
        <taxon>Agaricomycetes</taxon>
        <taxon>Agaricomycetidae</taxon>
        <taxon>Atheliales</taxon>
        <taxon>Atheliaceae</taxon>
        <taxon>Athelia</taxon>
    </lineage>
</organism>